<gene>
    <name evidence="1" type="ORF">BU25DRAFT_458140</name>
</gene>
<dbReference type="EMBL" id="MU006714">
    <property type="protein sequence ID" value="KAF2628300.1"/>
    <property type="molecule type" value="Genomic_DNA"/>
</dbReference>
<organism evidence="1 2">
    <name type="scientific">Macroventuria anomochaeta</name>
    <dbReference type="NCBI Taxonomy" id="301207"/>
    <lineage>
        <taxon>Eukaryota</taxon>
        <taxon>Fungi</taxon>
        <taxon>Dikarya</taxon>
        <taxon>Ascomycota</taxon>
        <taxon>Pezizomycotina</taxon>
        <taxon>Dothideomycetes</taxon>
        <taxon>Pleosporomycetidae</taxon>
        <taxon>Pleosporales</taxon>
        <taxon>Pleosporineae</taxon>
        <taxon>Didymellaceae</taxon>
        <taxon>Macroventuria</taxon>
    </lineage>
</organism>
<keyword evidence="2" id="KW-1185">Reference proteome</keyword>
<sequence>MDLFVFYPPSSVLICKPCGYAVRPISLYTHIRVHHLHDARDAATNLLAKYLCERYQPANLSTTKLPTPPATNPPIPELRLYRGYQCTRCSFVLRSEGKEAKASMGKHFNIHRLVPRKPGRQAKIAGISATDSEPMFTKVYCQRFFASGAQSSFFTVNVPDPVQELVKSRPRGHADIFRALIDEQLKAGNDEQDA</sequence>
<name>A0ACB6S3S1_9PLEO</name>
<dbReference type="Proteomes" id="UP000799754">
    <property type="component" value="Unassembled WGS sequence"/>
</dbReference>
<evidence type="ECO:0000313" key="1">
    <source>
        <dbReference type="EMBL" id="KAF2628300.1"/>
    </source>
</evidence>
<accession>A0ACB6S3S1</accession>
<evidence type="ECO:0000313" key="2">
    <source>
        <dbReference type="Proteomes" id="UP000799754"/>
    </source>
</evidence>
<proteinExistence type="predicted"/>
<comment type="caution">
    <text evidence="1">The sequence shown here is derived from an EMBL/GenBank/DDBJ whole genome shotgun (WGS) entry which is preliminary data.</text>
</comment>
<protein>
    <submittedName>
        <fullName evidence="1">Uncharacterized protein</fullName>
    </submittedName>
</protein>
<reference evidence="1" key="1">
    <citation type="journal article" date="2020" name="Stud. Mycol.">
        <title>101 Dothideomycetes genomes: a test case for predicting lifestyles and emergence of pathogens.</title>
        <authorList>
            <person name="Haridas S."/>
            <person name="Albert R."/>
            <person name="Binder M."/>
            <person name="Bloem J."/>
            <person name="Labutti K."/>
            <person name="Salamov A."/>
            <person name="Andreopoulos B."/>
            <person name="Baker S."/>
            <person name="Barry K."/>
            <person name="Bills G."/>
            <person name="Bluhm B."/>
            <person name="Cannon C."/>
            <person name="Castanera R."/>
            <person name="Culley D."/>
            <person name="Daum C."/>
            <person name="Ezra D."/>
            <person name="Gonzalez J."/>
            <person name="Henrissat B."/>
            <person name="Kuo A."/>
            <person name="Liang C."/>
            <person name="Lipzen A."/>
            <person name="Lutzoni F."/>
            <person name="Magnuson J."/>
            <person name="Mondo S."/>
            <person name="Nolan M."/>
            <person name="Ohm R."/>
            <person name="Pangilinan J."/>
            <person name="Park H.-J."/>
            <person name="Ramirez L."/>
            <person name="Alfaro M."/>
            <person name="Sun H."/>
            <person name="Tritt A."/>
            <person name="Yoshinaga Y."/>
            <person name="Zwiers L.-H."/>
            <person name="Turgeon B."/>
            <person name="Goodwin S."/>
            <person name="Spatafora J."/>
            <person name="Crous P."/>
            <person name="Grigoriev I."/>
        </authorList>
    </citation>
    <scope>NUCLEOTIDE SEQUENCE</scope>
    <source>
        <strain evidence="1">CBS 525.71</strain>
    </source>
</reference>